<dbReference type="InterPro" id="IPR000843">
    <property type="entry name" value="HTH_LacI"/>
</dbReference>
<dbReference type="PANTHER" id="PTHR30146">
    <property type="entry name" value="LACI-RELATED TRANSCRIPTIONAL REPRESSOR"/>
    <property type="match status" value="1"/>
</dbReference>
<keyword evidence="6" id="KW-1185">Reference proteome</keyword>
<dbReference type="GO" id="GO:0003700">
    <property type="term" value="F:DNA-binding transcription factor activity"/>
    <property type="evidence" value="ECO:0007669"/>
    <property type="project" value="TreeGrafter"/>
</dbReference>
<dbReference type="SMART" id="SM00354">
    <property type="entry name" value="HTH_LACI"/>
    <property type="match status" value="1"/>
</dbReference>
<dbReference type="InterPro" id="IPR028082">
    <property type="entry name" value="Peripla_BP_I"/>
</dbReference>
<protein>
    <submittedName>
        <fullName evidence="5">LacI family transcriptional regulator</fullName>
    </submittedName>
</protein>
<dbReference type="Pfam" id="PF13377">
    <property type="entry name" value="Peripla_BP_3"/>
    <property type="match status" value="1"/>
</dbReference>
<accession>A0A367XXA1</accession>
<evidence type="ECO:0000256" key="1">
    <source>
        <dbReference type="ARBA" id="ARBA00023015"/>
    </source>
</evidence>
<dbReference type="Pfam" id="PF00356">
    <property type="entry name" value="LacI"/>
    <property type="match status" value="1"/>
</dbReference>
<comment type="caution">
    <text evidence="5">The sequence shown here is derived from an EMBL/GenBank/DDBJ whole genome shotgun (WGS) entry which is preliminary data.</text>
</comment>
<dbReference type="EMBL" id="QORO01000004">
    <property type="protein sequence ID" value="RCK58265.1"/>
    <property type="molecule type" value="Genomic_DNA"/>
</dbReference>
<keyword evidence="3" id="KW-0804">Transcription</keyword>
<reference evidence="5 6" key="1">
    <citation type="submission" date="2018-07" db="EMBL/GenBank/DDBJ databases">
        <title>Microbacterium endoborsara sp. nov., a novel actinobacterium isolated from Borszczowia aralocaspica.</title>
        <authorList>
            <person name="An D."/>
        </authorList>
    </citation>
    <scope>NUCLEOTIDE SEQUENCE [LARGE SCALE GENOMIC DNA]</scope>
    <source>
        <strain evidence="5 6">C1.15228</strain>
    </source>
</reference>
<evidence type="ECO:0000313" key="6">
    <source>
        <dbReference type="Proteomes" id="UP000253508"/>
    </source>
</evidence>
<dbReference type="CDD" id="cd06267">
    <property type="entry name" value="PBP1_LacI_sugar_binding-like"/>
    <property type="match status" value="1"/>
</dbReference>
<dbReference type="SUPFAM" id="SSF47413">
    <property type="entry name" value="lambda repressor-like DNA-binding domains"/>
    <property type="match status" value="1"/>
</dbReference>
<evidence type="ECO:0000259" key="4">
    <source>
        <dbReference type="PROSITE" id="PS50932"/>
    </source>
</evidence>
<keyword evidence="1" id="KW-0805">Transcription regulation</keyword>
<dbReference type="RefSeq" id="WP_114118323.1">
    <property type="nucleotide sequence ID" value="NZ_BMHU01000002.1"/>
</dbReference>
<dbReference type="OrthoDB" id="37081at2"/>
<sequence length="350" mass="37577">MRRGTPNIGAVARAAGVSVGTVSNALNNPERLAPETLERVHGAIEKLGYIRSMAGRTLIQNASEDLGLIVPDLINRLFVEVARGAQLTARESGKRVVMSNSGYNAHDLANGIEQHDAQDDLLGYFAEARAGGVIVCSMREPSAGIERIRNHVRPIVLVNYDVPGADWCTVLMDNEQVGRAAVDHIADLGIRHAYFLSIGDIVQPVGERRRGAREAAARRGVHLTETTTAGLSQDAGAEIIGELLEPIRAAKARGERVALLFLADDLAIGAIRALRAASDLRIPDDVAIVGLDGDHRPNGNDWMSMTSIILPGYRMGAEAVRLLGVEAQPDHVHERVVVPVEIHPRATTIG</sequence>
<dbReference type="PANTHER" id="PTHR30146:SF109">
    <property type="entry name" value="HTH-TYPE TRANSCRIPTIONAL REGULATOR GALS"/>
    <property type="match status" value="1"/>
</dbReference>
<dbReference type="Gene3D" id="1.10.260.40">
    <property type="entry name" value="lambda repressor-like DNA-binding domains"/>
    <property type="match status" value="1"/>
</dbReference>
<gene>
    <name evidence="5" type="ORF">DTO57_11290</name>
</gene>
<keyword evidence="2" id="KW-0238">DNA-binding</keyword>
<dbReference type="InterPro" id="IPR010982">
    <property type="entry name" value="Lambda_DNA-bd_dom_sf"/>
</dbReference>
<dbReference type="CDD" id="cd01392">
    <property type="entry name" value="HTH_LacI"/>
    <property type="match status" value="1"/>
</dbReference>
<dbReference type="AlphaFoldDB" id="A0A367XXA1"/>
<feature type="domain" description="HTH lacI-type" evidence="4">
    <location>
        <begin position="6"/>
        <end position="60"/>
    </location>
</feature>
<evidence type="ECO:0000256" key="3">
    <source>
        <dbReference type="ARBA" id="ARBA00023163"/>
    </source>
</evidence>
<dbReference type="InterPro" id="IPR046335">
    <property type="entry name" value="LacI/GalR-like_sensor"/>
</dbReference>
<organism evidence="5 6">
    <name type="scientific">Microbacterium sorbitolivorans</name>
    <dbReference type="NCBI Taxonomy" id="1867410"/>
    <lineage>
        <taxon>Bacteria</taxon>
        <taxon>Bacillati</taxon>
        <taxon>Actinomycetota</taxon>
        <taxon>Actinomycetes</taxon>
        <taxon>Micrococcales</taxon>
        <taxon>Microbacteriaceae</taxon>
        <taxon>Microbacterium</taxon>
    </lineage>
</organism>
<dbReference type="PROSITE" id="PS50932">
    <property type="entry name" value="HTH_LACI_2"/>
    <property type="match status" value="1"/>
</dbReference>
<dbReference type="SUPFAM" id="SSF53822">
    <property type="entry name" value="Periplasmic binding protein-like I"/>
    <property type="match status" value="1"/>
</dbReference>
<proteinExistence type="predicted"/>
<dbReference type="Gene3D" id="3.40.50.2300">
    <property type="match status" value="2"/>
</dbReference>
<dbReference type="Proteomes" id="UP000253508">
    <property type="component" value="Unassembled WGS sequence"/>
</dbReference>
<evidence type="ECO:0000313" key="5">
    <source>
        <dbReference type="EMBL" id="RCK58265.1"/>
    </source>
</evidence>
<dbReference type="GO" id="GO:0000976">
    <property type="term" value="F:transcription cis-regulatory region binding"/>
    <property type="evidence" value="ECO:0007669"/>
    <property type="project" value="TreeGrafter"/>
</dbReference>
<name>A0A367XXA1_9MICO</name>
<evidence type="ECO:0000256" key="2">
    <source>
        <dbReference type="ARBA" id="ARBA00023125"/>
    </source>
</evidence>